<comment type="pathway">
    <text evidence="3 11">Amino-sugar metabolism; N-acetylneuraminate degradation; D-fructose 6-phosphate from N-acetylneuraminate: step 3/5.</text>
</comment>
<comment type="function">
    <text evidence="7">Catalyzes the phosphorylation of N-acetylmannosamine (ManNAc) to ManNAc-6-P.</text>
</comment>
<organism evidence="12 13">
    <name type="scientific">Roseicyclus mahoneyensis</name>
    <dbReference type="NCBI Taxonomy" id="164332"/>
    <lineage>
        <taxon>Bacteria</taxon>
        <taxon>Pseudomonadati</taxon>
        <taxon>Pseudomonadota</taxon>
        <taxon>Alphaproteobacteria</taxon>
        <taxon>Rhodobacterales</taxon>
        <taxon>Roseobacteraceae</taxon>
        <taxon>Roseicyclus</taxon>
    </lineage>
</organism>
<comment type="similarity">
    <text evidence="9">In the N-terminal section; belongs to the NanE family.</text>
</comment>
<evidence type="ECO:0000256" key="9">
    <source>
        <dbReference type="ARBA" id="ARBA00061354"/>
    </source>
</evidence>
<comment type="similarity">
    <text evidence="10">In the C-terminal section; belongs to the ROK (NagC/XylR) family. NanK subfamily.</text>
</comment>
<dbReference type="GO" id="GO:0009384">
    <property type="term" value="F:N-acylmannosamine kinase activity"/>
    <property type="evidence" value="ECO:0007669"/>
    <property type="project" value="UniProtKB-EC"/>
</dbReference>
<dbReference type="Proteomes" id="UP000245708">
    <property type="component" value="Unassembled WGS sequence"/>
</dbReference>
<evidence type="ECO:0000313" key="13">
    <source>
        <dbReference type="Proteomes" id="UP000245708"/>
    </source>
</evidence>
<dbReference type="SUPFAM" id="SSF51366">
    <property type="entry name" value="Ribulose-phoshate binding barrel"/>
    <property type="match status" value="1"/>
</dbReference>
<keyword evidence="13" id="KW-1185">Reference proteome</keyword>
<dbReference type="EMBL" id="QGGW01000009">
    <property type="protein sequence ID" value="PWK59192.1"/>
    <property type="molecule type" value="Genomic_DNA"/>
</dbReference>
<sequence>MTGVLTRLKGGLVVSCQPVPGGPMDRPEIVAAMAAAALAGGASGVRIEGMANLRATRAATSAPIIALIKHDLTGSPVRITPFAHDVRDLADAGADLVAVDATDRARPEALADLAAAVRAAGVLGMADCASEADGLRARDLGFAILGTTLSGYTEATATAGDGPDLNLVARFRQLGGFVMAEGRFHTPEAAAAAIRAGADAVTVGTALTRLEVMTGWFCDAVTDPRG</sequence>
<dbReference type="InterPro" id="IPR013785">
    <property type="entry name" value="Aldolase_TIM"/>
</dbReference>
<dbReference type="PANTHER" id="PTHR36204:SF1">
    <property type="entry name" value="N-ACETYLMANNOSAMINE-6-PHOSPHATE 2-EPIMERASE-RELATED"/>
    <property type="match status" value="1"/>
</dbReference>
<comment type="catalytic activity">
    <reaction evidence="6">
        <text>an N-acyl-D-mannosamine + ATP = an N-acyl-D-mannosamine 6-phosphate + ADP + H(+)</text>
        <dbReference type="Rhea" id="RHEA:23832"/>
        <dbReference type="ChEBI" id="CHEBI:15378"/>
        <dbReference type="ChEBI" id="CHEBI:16062"/>
        <dbReference type="ChEBI" id="CHEBI:30616"/>
        <dbReference type="ChEBI" id="CHEBI:57666"/>
        <dbReference type="ChEBI" id="CHEBI:456216"/>
        <dbReference type="EC" id="2.7.1.60"/>
    </reaction>
</comment>
<evidence type="ECO:0000313" key="12">
    <source>
        <dbReference type="EMBL" id="PWK59192.1"/>
    </source>
</evidence>
<gene>
    <name evidence="11" type="primary">nanE</name>
    <name evidence="12" type="ORF">C7455_109115</name>
</gene>
<dbReference type="InterPro" id="IPR007260">
    <property type="entry name" value="NanE"/>
</dbReference>
<dbReference type="PANTHER" id="PTHR36204">
    <property type="entry name" value="N-ACETYLMANNOSAMINE-6-PHOSPHATE 2-EPIMERASE-RELATED"/>
    <property type="match status" value="1"/>
</dbReference>
<dbReference type="GO" id="GO:0006053">
    <property type="term" value="P:N-acetylmannosamine catabolic process"/>
    <property type="evidence" value="ECO:0007669"/>
    <property type="project" value="TreeGrafter"/>
</dbReference>
<dbReference type="EC" id="5.1.3.9" evidence="11"/>
<comment type="caution">
    <text evidence="12">The sequence shown here is derived from an EMBL/GenBank/DDBJ whole genome shotgun (WGS) entry which is preliminary data.</text>
</comment>
<evidence type="ECO:0000256" key="1">
    <source>
        <dbReference type="ARBA" id="ARBA00000056"/>
    </source>
</evidence>
<dbReference type="GO" id="GO:0047465">
    <property type="term" value="F:N-acylglucosamine-6-phosphate 2-epimerase activity"/>
    <property type="evidence" value="ECO:0007669"/>
    <property type="project" value="UniProtKB-EC"/>
</dbReference>
<name>A0A316GES7_9RHOB</name>
<dbReference type="AlphaFoldDB" id="A0A316GES7"/>
<evidence type="ECO:0000256" key="6">
    <source>
        <dbReference type="ARBA" id="ARBA00050815"/>
    </source>
</evidence>
<keyword evidence="5 11" id="KW-0119">Carbohydrate metabolism</keyword>
<dbReference type="GO" id="GO:0005829">
    <property type="term" value="C:cytosol"/>
    <property type="evidence" value="ECO:0007669"/>
    <property type="project" value="TreeGrafter"/>
</dbReference>
<dbReference type="GO" id="GO:0019262">
    <property type="term" value="P:N-acetylneuraminate catabolic process"/>
    <property type="evidence" value="ECO:0007669"/>
    <property type="project" value="UniProtKB-UniRule"/>
</dbReference>
<reference evidence="12 13" key="1">
    <citation type="submission" date="2018-05" db="EMBL/GenBank/DDBJ databases">
        <title>Genomic Encyclopedia of Type Strains, Phase IV (KMG-IV): sequencing the most valuable type-strain genomes for metagenomic binning, comparative biology and taxonomic classification.</title>
        <authorList>
            <person name="Goeker M."/>
        </authorList>
    </citation>
    <scope>NUCLEOTIDE SEQUENCE [LARGE SCALE GENOMIC DNA]</scope>
    <source>
        <strain evidence="12 13">DSM 16097</strain>
    </source>
</reference>
<dbReference type="NCBIfam" id="NF002231">
    <property type="entry name" value="PRK01130.1"/>
    <property type="match status" value="1"/>
</dbReference>
<dbReference type="Gene3D" id="3.20.20.70">
    <property type="entry name" value="Aldolase class I"/>
    <property type="match status" value="1"/>
</dbReference>
<comment type="catalytic activity">
    <reaction evidence="1 11">
        <text>an N-acyl-D-glucosamine 6-phosphate = an N-acyl-D-mannosamine 6-phosphate</text>
        <dbReference type="Rhea" id="RHEA:23932"/>
        <dbReference type="ChEBI" id="CHEBI:57599"/>
        <dbReference type="ChEBI" id="CHEBI:57666"/>
        <dbReference type="EC" id="5.1.3.9"/>
    </reaction>
</comment>
<evidence type="ECO:0000256" key="2">
    <source>
        <dbReference type="ARBA" id="ARBA00002147"/>
    </source>
</evidence>
<evidence type="ECO:0000256" key="10">
    <source>
        <dbReference type="ARBA" id="ARBA00061385"/>
    </source>
</evidence>
<evidence type="ECO:0000256" key="3">
    <source>
        <dbReference type="ARBA" id="ARBA00005081"/>
    </source>
</evidence>
<comment type="similarity">
    <text evidence="11">Belongs to the NanE family.</text>
</comment>
<dbReference type="InterPro" id="IPR011060">
    <property type="entry name" value="RibuloseP-bd_barrel"/>
</dbReference>
<dbReference type="RefSeq" id="WP_109670064.1">
    <property type="nucleotide sequence ID" value="NZ_QGGW01000009.1"/>
</dbReference>
<evidence type="ECO:0000256" key="11">
    <source>
        <dbReference type="HAMAP-Rule" id="MF_01235"/>
    </source>
</evidence>
<dbReference type="FunFam" id="3.20.20.70:FF:000035">
    <property type="entry name" value="Putative N-acetylmannosamine-6-phosphate 2-epimerase"/>
    <property type="match status" value="1"/>
</dbReference>
<dbReference type="UniPathway" id="UPA00629">
    <property type="reaction ID" value="UER00682"/>
</dbReference>
<evidence type="ECO:0000256" key="8">
    <source>
        <dbReference type="ARBA" id="ARBA00060606"/>
    </source>
</evidence>
<comment type="function">
    <text evidence="2 11">Converts N-acetylmannosamine-6-phosphate (ManNAc-6-P) to N-acetylglucosamine-6-phosphate (GlcNAc-6-P).</text>
</comment>
<accession>A0A316GES7</accession>
<protein>
    <recommendedName>
        <fullName evidence="11">Putative N-acetylmannosamine-6-phosphate 2-epimerase</fullName>
        <ecNumber evidence="11">5.1.3.9</ecNumber>
    </recommendedName>
    <alternativeName>
        <fullName evidence="11">ManNAc-6-P epimerase</fullName>
    </alternativeName>
</protein>
<comment type="pathway">
    <text evidence="8">Amino-sugar metabolism; N-acetylneuraminate degradation; D-fructose 6-phosphate from N-acetylneuraminate: step 2/5.</text>
</comment>
<dbReference type="OrthoDB" id="9810372at2"/>
<keyword evidence="4 11" id="KW-0413">Isomerase</keyword>
<proteinExistence type="inferred from homology"/>
<dbReference type="HAMAP" id="MF_01235">
    <property type="entry name" value="ManNAc6P_epimer"/>
    <property type="match status" value="1"/>
</dbReference>
<dbReference type="Pfam" id="PF04131">
    <property type="entry name" value="NanE"/>
    <property type="match status" value="1"/>
</dbReference>
<evidence type="ECO:0000256" key="4">
    <source>
        <dbReference type="ARBA" id="ARBA00023235"/>
    </source>
</evidence>
<evidence type="ECO:0000256" key="5">
    <source>
        <dbReference type="ARBA" id="ARBA00023277"/>
    </source>
</evidence>
<evidence type="ECO:0000256" key="7">
    <source>
        <dbReference type="ARBA" id="ARBA00053450"/>
    </source>
</evidence>